<comment type="similarity">
    <text evidence="1">Belongs to the aldose epimerase family.</text>
</comment>
<evidence type="ECO:0000313" key="4">
    <source>
        <dbReference type="EMBL" id="TRD22805.1"/>
    </source>
</evidence>
<dbReference type="RefSeq" id="WP_142833385.1">
    <property type="nucleotide sequence ID" value="NZ_VFSV01000004.1"/>
</dbReference>
<evidence type="ECO:0000256" key="3">
    <source>
        <dbReference type="ARBA" id="ARBA00023277"/>
    </source>
</evidence>
<dbReference type="InterPro" id="IPR014718">
    <property type="entry name" value="GH-type_carb-bd"/>
</dbReference>
<dbReference type="Pfam" id="PF01263">
    <property type="entry name" value="Aldose_epim"/>
    <property type="match status" value="1"/>
</dbReference>
<dbReference type="SUPFAM" id="SSF74650">
    <property type="entry name" value="Galactose mutarotase-like"/>
    <property type="match status" value="1"/>
</dbReference>
<dbReference type="InterPro" id="IPR047215">
    <property type="entry name" value="Galactose_mutarotase-like"/>
</dbReference>
<evidence type="ECO:0000256" key="2">
    <source>
        <dbReference type="ARBA" id="ARBA00023235"/>
    </source>
</evidence>
<accession>A0A547Q8T7</accession>
<evidence type="ECO:0000256" key="1">
    <source>
        <dbReference type="ARBA" id="ARBA00006206"/>
    </source>
</evidence>
<dbReference type="PANTHER" id="PTHR10091:SF0">
    <property type="entry name" value="GALACTOSE MUTAROTASE"/>
    <property type="match status" value="1"/>
</dbReference>
<protein>
    <submittedName>
        <fullName evidence="4">Galactose mutarotase</fullName>
    </submittedName>
</protein>
<dbReference type="GO" id="GO:0030246">
    <property type="term" value="F:carbohydrate binding"/>
    <property type="evidence" value="ECO:0007669"/>
    <property type="project" value="InterPro"/>
</dbReference>
<sequence length="333" mass="35995">MTRDTLPGTLPDGHSVQRITLDNGTLRVAVLDFGAALYDVRHASHPDLPLVLSPSRADAYDGPFLNFGTIMGPVANRIRGAEAEIDGQTYGFDANQAGRHSLHSGAAGVNRKIWTIDNTTPDSVTLSIDLPDGEGGYPGNRRITSTYRLDGDTLVHDQTAATDHTTLMNLAHHGYWTMQPPTGWGGQELTIGADHYTPTDADVIPTGEIASVENTPFDFRQPVTLQPAKLPNIDHNFCLNGDGPALRLSSPATGLALEITTDAPGLQIFGFHAFETDPSIETLHGHPYARHAALAIEPQRWPDAPGRPDWPDITLRPGETFSQTARYQITTDG</sequence>
<dbReference type="InterPro" id="IPR011013">
    <property type="entry name" value="Gal_mutarotase_sf_dom"/>
</dbReference>
<dbReference type="Gene3D" id="2.70.98.10">
    <property type="match status" value="1"/>
</dbReference>
<gene>
    <name evidence="4" type="ORF">FEV53_03235</name>
</gene>
<reference evidence="4 5" key="1">
    <citation type="submission" date="2019-06" db="EMBL/GenBank/DDBJ databases">
        <title>Paenimaribius caenipelagi gen. nov., sp. nov., isolated from a tidal flat.</title>
        <authorList>
            <person name="Yoon J.-H."/>
        </authorList>
    </citation>
    <scope>NUCLEOTIDE SEQUENCE [LARGE SCALE GENOMIC DNA]</scope>
    <source>
        <strain evidence="4 5">JBTF-M29</strain>
    </source>
</reference>
<keyword evidence="5" id="KW-1185">Reference proteome</keyword>
<dbReference type="GO" id="GO:0004034">
    <property type="term" value="F:aldose 1-epimerase activity"/>
    <property type="evidence" value="ECO:0007669"/>
    <property type="project" value="TreeGrafter"/>
</dbReference>
<dbReference type="GO" id="GO:0033499">
    <property type="term" value="P:galactose catabolic process via UDP-galactose, Leloir pathway"/>
    <property type="evidence" value="ECO:0007669"/>
    <property type="project" value="TreeGrafter"/>
</dbReference>
<keyword evidence="2" id="KW-0413">Isomerase</keyword>
<comment type="caution">
    <text evidence="4">The sequence shown here is derived from an EMBL/GenBank/DDBJ whole genome shotgun (WGS) entry which is preliminary data.</text>
</comment>
<dbReference type="EMBL" id="VFSV01000004">
    <property type="protein sequence ID" value="TRD22805.1"/>
    <property type="molecule type" value="Genomic_DNA"/>
</dbReference>
<dbReference type="PANTHER" id="PTHR10091">
    <property type="entry name" value="ALDOSE-1-EPIMERASE"/>
    <property type="match status" value="1"/>
</dbReference>
<dbReference type="InterPro" id="IPR008183">
    <property type="entry name" value="Aldose_1/G6P_1-epimerase"/>
</dbReference>
<organism evidence="4 5">
    <name type="scientific">Palleronia caenipelagi</name>
    <dbReference type="NCBI Taxonomy" id="2489174"/>
    <lineage>
        <taxon>Bacteria</taxon>
        <taxon>Pseudomonadati</taxon>
        <taxon>Pseudomonadota</taxon>
        <taxon>Alphaproteobacteria</taxon>
        <taxon>Rhodobacterales</taxon>
        <taxon>Roseobacteraceae</taxon>
        <taxon>Palleronia</taxon>
    </lineage>
</organism>
<proteinExistence type="inferred from homology"/>
<dbReference type="Proteomes" id="UP000318590">
    <property type="component" value="Unassembled WGS sequence"/>
</dbReference>
<evidence type="ECO:0000313" key="5">
    <source>
        <dbReference type="Proteomes" id="UP000318590"/>
    </source>
</evidence>
<dbReference type="CDD" id="cd09019">
    <property type="entry name" value="galactose_mutarotase_like"/>
    <property type="match status" value="1"/>
</dbReference>
<keyword evidence="3" id="KW-0119">Carbohydrate metabolism</keyword>
<name>A0A547Q8T7_9RHOB</name>
<dbReference type="OrthoDB" id="9779408at2"/>
<dbReference type="GO" id="GO:0006006">
    <property type="term" value="P:glucose metabolic process"/>
    <property type="evidence" value="ECO:0007669"/>
    <property type="project" value="TreeGrafter"/>
</dbReference>
<dbReference type="AlphaFoldDB" id="A0A547Q8T7"/>